<evidence type="ECO:0000259" key="2">
    <source>
        <dbReference type="PROSITE" id="PS50894"/>
    </source>
</evidence>
<dbReference type="GO" id="GO:0000160">
    <property type="term" value="P:phosphorelay signal transduction system"/>
    <property type="evidence" value="ECO:0007669"/>
    <property type="project" value="InterPro"/>
</dbReference>
<keyword evidence="1" id="KW-1133">Transmembrane helix</keyword>
<dbReference type="InterPro" id="IPR008207">
    <property type="entry name" value="Sig_transdc_His_kin_Hpt_dom"/>
</dbReference>
<accession>A0A6J5SLT5</accession>
<evidence type="ECO:0000313" key="4">
    <source>
        <dbReference type="EMBL" id="CAB4215517.1"/>
    </source>
</evidence>
<dbReference type="EMBL" id="LR797421">
    <property type="protein sequence ID" value="CAB4215517.1"/>
    <property type="molecule type" value="Genomic_DNA"/>
</dbReference>
<sequence>MLTRMGQAIVGVAAILGFLALLGFCGYVEGLQ</sequence>
<dbReference type="EMBL" id="LR797067">
    <property type="protein sequence ID" value="CAB4184639.1"/>
    <property type="molecule type" value="Genomic_DNA"/>
</dbReference>
<organism evidence="4">
    <name type="scientific">uncultured Caudovirales phage</name>
    <dbReference type="NCBI Taxonomy" id="2100421"/>
    <lineage>
        <taxon>Viruses</taxon>
        <taxon>Duplodnaviria</taxon>
        <taxon>Heunggongvirae</taxon>
        <taxon>Uroviricota</taxon>
        <taxon>Caudoviricetes</taxon>
        <taxon>Peduoviridae</taxon>
        <taxon>Maltschvirus</taxon>
        <taxon>Maltschvirus maltsch</taxon>
    </lineage>
</organism>
<evidence type="ECO:0000313" key="3">
    <source>
        <dbReference type="EMBL" id="CAB4184639.1"/>
    </source>
</evidence>
<protein>
    <recommendedName>
        <fullName evidence="2">HPt domain-containing protein</fullName>
    </recommendedName>
</protein>
<dbReference type="PROSITE" id="PS50894">
    <property type="entry name" value="HPT"/>
    <property type="match status" value="1"/>
</dbReference>
<gene>
    <name evidence="3" type="ORF">UFOVP1121_35</name>
    <name evidence="4" type="ORF">UFOVP1482_34</name>
</gene>
<keyword evidence="1" id="KW-0812">Transmembrane</keyword>
<feature type="domain" description="HPt" evidence="2">
    <location>
        <begin position="1"/>
        <end position="32"/>
    </location>
</feature>
<reference evidence="4" key="1">
    <citation type="submission" date="2020-05" db="EMBL/GenBank/DDBJ databases">
        <authorList>
            <person name="Chiriac C."/>
            <person name="Salcher M."/>
            <person name="Ghai R."/>
            <person name="Kavagutti S V."/>
        </authorList>
    </citation>
    <scope>NUCLEOTIDE SEQUENCE</scope>
</reference>
<evidence type="ECO:0000256" key="1">
    <source>
        <dbReference type="SAM" id="Phobius"/>
    </source>
</evidence>
<name>A0A6J5SLT5_9CAUD</name>
<feature type="transmembrane region" description="Helical" evidence="1">
    <location>
        <begin position="6"/>
        <end position="28"/>
    </location>
</feature>
<proteinExistence type="predicted"/>
<keyword evidence="1" id="KW-0472">Membrane</keyword>